<proteinExistence type="predicted"/>
<keyword evidence="3" id="KW-1185">Reference proteome</keyword>
<evidence type="ECO:0000256" key="1">
    <source>
        <dbReference type="SAM" id="MobiDB-lite"/>
    </source>
</evidence>
<gene>
    <name evidence="2" type="ORF">RCC_06329</name>
</gene>
<dbReference type="EMBL" id="FJUY01000009">
    <property type="protein sequence ID" value="CZT20469.1"/>
    <property type="molecule type" value="Genomic_DNA"/>
</dbReference>
<evidence type="ECO:0000313" key="3">
    <source>
        <dbReference type="Proteomes" id="UP000225277"/>
    </source>
</evidence>
<organism evidence="2 3">
    <name type="scientific">Ramularia collo-cygni</name>
    <dbReference type="NCBI Taxonomy" id="112498"/>
    <lineage>
        <taxon>Eukaryota</taxon>
        <taxon>Fungi</taxon>
        <taxon>Dikarya</taxon>
        <taxon>Ascomycota</taxon>
        <taxon>Pezizomycotina</taxon>
        <taxon>Dothideomycetes</taxon>
        <taxon>Dothideomycetidae</taxon>
        <taxon>Mycosphaerellales</taxon>
        <taxon>Mycosphaerellaceae</taxon>
        <taxon>Ramularia</taxon>
    </lineage>
</organism>
<feature type="region of interest" description="Disordered" evidence="1">
    <location>
        <begin position="97"/>
        <end position="121"/>
    </location>
</feature>
<name>A0A2D3VF97_9PEZI</name>
<dbReference type="AlphaFoldDB" id="A0A2D3VF97"/>
<dbReference type="RefSeq" id="XP_023627358.1">
    <property type="nucleotide sequence ID" value="XM_023771590.1"/>
</dbReference>
<feature type="region of interest" description="Disordered" evidence="1">
    <location>
        <begin position="1"/>
        <end position="72"/>
    </location>
</feature>
<reference evidence="2 3" key="1">
    <citation type="submission" date="2016-03" db="EMBL/GenBank/DDBJ databases">
        <authorList>
            <person name="Ploux O."/>
        </authorList>
    </citation>
    <scope>NUCLEOTIDE SEQUENCE [LARGE SCALE GENOMIC DNA]</scope>
    <source>
        <strain evidence="2 3">URUG2</strain>
    </source>
</reference>
<feature type="compositionally biased region" description="Low complexity" evidence="1">
    <location>
        <begin position="97"/>
        <end position="120"/>
    </location>
</feature>
<accession>A0A2D3VF97</accession>
<dbReference type="GeneID" id="35601468"/>
<dbReference type="STRING" id="112498.A0A2D3VF97"/>
<evidence type="ECO:0000313" key="2">
    <source>
        <dbReference type="EMBL" id="CZT20469.1"/>
    </source>
</evidence>
<dbReference type="Proteomes" id="UP000225277">
    <property type="component" value="Unassembled WGS sequence"/>
</dbReference>
<dbReference type="OrthoDB" id="5336357at2759"/>
<protein>
    <submittedName>
        <fullName evidence="2">Uncharacterized protein</fullName>
    </submittedName>
</protein>
<sequence>MALKRKRSSATVSSPASISSSATKSASPPPLFFQQNPPIELSHEPTWSFPTYDDHPQQHLNSRTRKRYRNNRPDEEAVYASTIEKLFAAQKQLTITSPVYSPPTTTTPPSESTESTELPPQRTTLHSFWRLQQAPLSSSSTMMDCAYDTNTSRETSCENDDSMDIDDGFVNEGTSCQSCHRRVHGRYTAIGNLRVCLTCASSAYR</sequence>
<feature type="compositionally biased region" description="Low complexity" evidence="1">
    <location>
        <begin position="9"/>
        <end position="26"/>
    </location>
</feature>